<protein>
    <recommendedName>
        <fullName evidence="4">G protein-coupled receptor</fullName>
    </recommendedName>
</protein>
<keyword evidence="1" id="KW-0472">Membrane</keyword>
<reference evidence="2" key="1">
    <citation type="submission" date="2023-10" db="EMBL/GenBank/DDBJ databases">
        <title>Genome assembly of Pristionchus species.</title>
        <authorList>
            <person name="Yoshida K."/>
            <person name="Sommer R.J."/>
        </authorList>
    </citation>
    <scope>NUCLEOTIDE SEQUENCE</scope>
    <source>
        <strain evidence="2">RS5133</strain>
    </source>
</reference>
<evidence type="ECO:0000313" key="3">
    <source>
        <dbReference type="Proteomes" id="UP001432322"/>
    </source>
</evidence>
<gene>
    <name evidence="2" type="ORF">PFISCL1PPCAC_18894</name>
</gene>
<evidence type="ECO:0000256" key="1">
    <source>
        <dbReference type="SAM" id="Phobius"/>
    </source>
</evidence>
<feature type="transmembrane region" description="Helical" evidence="1">
    <location>
        <begin position="233"/>
        <end position="254"/>
    </location>
</feature>
<accession>A0AAV5WC68</accession>
<organism evidence="2 3">
    <name type="scientific">Pristionchus fissidentatus</name>
    <dbReference type="NCBI Taxonomy" id="1538716"/>
    <lineage>
        <taxon>Eukaryota</taxon>
        <taxon>Metazoa</taxon>
        <taxon>Ecdysozoa</taxon>
        <taxon>Nematoda</taxon>
        <taxon>Chromadorea</taxon>
        <taxon>Rhabditida</taxon>
        <taxon>Rhabditina</taxon>
        <taxon>Diplogasteromorpha</taxon>
        <taxon>Diplogasteroidea</taxon>
        <taxon>Neodiplogasteridae</taxon>
        <taxon>Pristionchus</taxon>
    </lineage>
</organism>
<feature type="non-terminal residue" evidence="2">
    <location>
        <position position="1"/>
    </location>
</feature>
<dbReference type="AlphaFoldDB" id="A0AAV5WC68"/>
<dbReference type="Proteomes" id="UP001432322">
    <property type="component" value="Unassembled WGS sequence"/>
</dbReference>
<feature type="transmembrane region" description="Helical" evidence="1">
    <location>
        <begin position="194"/>
        <end position="221"/>
    </location>
</feature>
<feature type="transmembrane region" description="Helical" evidence="1">
    <location>
        <begin position="260"/>
        <end position="286"/>
    </location>
</feature>
<feature type="transmembrane region" description="Helical" evidence="1">
    <location>
        <begin position="151"/>
        <end position="174"/>
    </location>
</feature>
<name>A0AAV5WC68_9BILA</name>
<feature type="transmembrane region" description="Helical" evidence="1">
    <location>
        <begin position="65"/>
        <end position="88"/>
    </location>
</feature>
<evidence type="ECO:0000313" key="2">
    <source>
        <dbReference type="EMBL" id="GMT27597.1"/>
    </source>
</evidence>
<sequence>YDYQSHYDIHDVRDRSSQAHWRLTESHISNAWVNLICSTIGYILMVLLIGSCWKRGVLRKRTNDIFFVLLVALIADVVEYRVDVFVIFDLQYRPYSSLYYGHLTKYPTTTAQCSWVNYFRLAYCFVVYAEATVVLRRFCLQFCRFKFTARSMLIGFLIFSIVKMCCFIGSFYYGRVTAIAISFCDKMYVDDTLVGVWMVIWFGSLVITPLLSIATLIGQLIKSKGRIESEVTVTLFFLISSLATGLFVLFPLVLRHEGTISVILMIIQDFRFLFFVILMGIVVTDVRESIIASIRRLMGKEEKHSKEATRVPVAELEEVCLITV</sequence>
<keyword evidence="1" id="KW-1133">Transmembrane helix</keyword>
<proteinExistence type="predicted"/>
<feature type="transmembrane region" description="Helical" evidence="1">
    <location>
        <begin position="31"/>
        <end position="53"/>
    </location>
</feature>
<comment type="caution">
    <text evidence="2">The sequence shown here is derived from an EMBL/GenBank/DDBJ whole genome shotgun (WGS) entry which is preliminary data.</text>
</comment>
<evidence type="ECO:0008006" key="4">
    <source>
        <dbReference type="Google" id="ProtNLM"/>
    </source>
</evidence>
<keyword evidence="3" id="KW-1185">Reference proteome</keyword>
<keyword evidence="1" id="KW-0812">Transmembrane</keyword>
<dbReference type="EMBL" id="BTSY01000005">
    <property type="protein sequence ID" value="GMT27597.1"/>
    <property type="molecule type" value="Genomic_DNA"/>
</dbReference>